<evidence type="ECO:0000313" key="2">
    <source>
        <dbReference type="EMBL" id="PKI58136.1"/>
    </source>
</evidence>
<accession>A0A2I0JRM5</accession>
<dbReference type="AlphaFoldDB" id="A0A2I0JRM5"/>
<name>A0A2I0JRM5_PUNGR</name>
<dbReference type="EMBL" id="PGOL01001437">
    <property type="protein sequence ID" value="PKI58136.1"/>
    <property type="molecule type" value="Genomic_DNA"/>
</dbReference>
<protein>
    <submittedName>
        <fullName evidence="2">Uncharacterized protein</fullName>
    </submittedName>
</protein>
<reference evidence="2 3" key="1">
    <citation type="submission" date="2017-11" db="EMBL/GenBank/DDBJ databases">
        <title>De-novo sequencing of pomegranate (Punica granatum L.) genome.</title>
        <authorList>
            <person name="Akparov Z."/>
            <person name="Amiraslanov A."/>
            <person name="Hajiyeva S."/>
            <person name="Abbasov M."/>
            <person name="Kaur K."/>
            <person name="Hamwieh A."/>
            <person name="Solovyev V."/>
            <person name="Salamov A."/>
            <person name="Braich B."/>
            <person name="Kosarev P."/>
            <person name="Mahmoud A."/>
            <person name="Hajiyev E."/>
            <person name="Babayeva S."/>
            <person name="Izzatullayeva V."/>
            <person name="Mammadov A."/>
            <person name="Mammadov A."/>
            <person name="Sharifova S."/>
            <person name="Ojaghi J."/>
            <person name="Eynullazada K."/>
            <person name="Bayramov B."/>
            <person name="Abdulazimova A."/>
            <person name="Shahmuradov I."/>
        </authorList>
    </citation>
    <scope>NUCLEOTIDE SEQUENCE [LARGE SCALE GENOMIC DNA]</scope>
    <source>
        <strain evidence="3">cv. AG2017</strain>
        <tissue evidence="2">Leaf</tissue>
    </source>
</reference>
<keyword evidence="3" id="KW-1185">Reference proteome</keyword>
<evidence type="ECO:0000256" key="1">
    <source>
        <dbReference type="SAM" id="MobiDB-lite"/>
    </source>
</evidence>
<evidence type="ECO:0000313" key="3">
    <source>
        <dbReference type="Proteomes" id="UP000233551"/>
    </source>
</evidence>
<sequence length="100" mass="10893">MRPKTMRSAPFDLSDRLGTSPMAACSPVLDVWEKTVRVYALVARSKVNAGPKLVKAVNARPRPAKAINARPKPVKVVNTRPKPVKAVNARPKPVARKSSK</sequence>
<comment type="caution">
    <text evidence="2">The sequence shown here is derived from an EMBL/GenBank/DDBJ whole genome shotgun (WGS) entry which is preliminary data.</text>
</comment>
<gene>
    <name evidence="2" type="ORF">CRG98_021466</name>
</gene>
<proteinExistence type="predicted"/>
<dbReference type="Proteomes" id="UP000233551">
    <property type="component" value="Unassembled WGS sequence"/>
</dbReference>
<feature type="region of interest" description="Disordered" evidence="1">
    <location>
        <begin position="64"/>
        <end position="100"/>
    </location>
</feature>
<organism evidence="2 3">
    <name type="scientific">Punica granatum</name>
    <name type="common">Pomegranate</name>
    <dbReference type="NCBI Taxonomy" id="22663"/>
    <lineage>
        <taxon>Eukaryota</taxon>
        <taxon>Viridiplantae</taxon>
        <taxon>Streptophyta</taxon>
        <taxon>Embryophyta</taxon>
        <taxon>Tracheophyta</taxon>
        <taxon>Spermatophyta</taxon>
        <taxon>Magnoliopsida</taxon>
        <taxon>eudicotyledons</taxon>
        <taxon>Gunneridae</taxon>
        <taxon>Pentapetalae</taxon>
        <taxon>rosids</taxon>
        <taxon>malvids</taxon>
        <taxon>Myrtales</taxon>
        <taxon>Lythraceae</taxon>
        <taxon>Punica</taxon>
    </lineage>
</organism>